<comment type="function">
    <text evidence="7">Involved in beta-(1--&gt;2)glucan export. Transmembrane domains (TMD) form a pore in the inner membrane and the ATP-binding domain (NBD) is responsible for energy generation.</text>
</comment>
<evidence type="ECO:0000313" key="11">
    <source>
        <dbReference type="Proteomes" id="UP001156905"/>
    </source>
</evidence>
<dbReference type="RefSeq" id="WP_284270575.1">
    <property type="nucleotide sequence ID" value="NZ_BSOW01000021.1"/>
</dbReference>
<dbReference type="InterPro" id="IPR017871">
    <property type="entry name" value="ABC_transporter-like_CS"/>
</dbReference>
<accession>A0ABQ6B337</accession>
<sequence length="364" mass="39748">MTSSSLRVKGLTKRYGDFVALAPTSLDVAKGEFLTLLGPSGSGKTTLLSLIAGLAHPDEGQILVDDADVTHSPAYDRDIGVVFQNYALFPHMTVEDNIAFPLKMRKVADADARRRTAEALETVRLPHVAKRYPRELSGGQQQRIALARCIVYRPAIILMDEPLGALDKKLRDQMQLEIKRIHRELRTTIIYVTHDQEEAMTMSDRICLMNAGAIEQLGTPEDLYFRPQSVFVADFLGESNLLSATVRQVDAQGLDIVLADQTAPSRAVGNGASFTAGEPIKLMVRPQNLHVADAANGQLTGRLVDVMISGSMTRLYIAPEKADMPQLVAAYPTRSSAAPYEIGQRVSLGWNSADAVAIRDGRGH</sequence>
<dbReference type="InterPro" id="IPR005893">
    <property type="entry name" value="PotA-like"/>
</dbReference>
<dbReference type="NCBIfam" id="TIGR01187">
    <property type="entry name" value="potA"/>
    <property type="match status" value="1"/>
</dbReference>
<comment type="caution">
    <text evidence="10">The sequence shown here is derived from an EMBL/GenBank/DDBJ whole genome shotgun (WGS) entry which is preliminary data.</text>
</comment>
<name>A0ABQ6B337_9BRAD</name>
<dbReference type="InterPro" id="IPR027417">
    <property type="entry name" value="P-loop_NTPase"/>
</dbReference>
<dbReference type="Gene3D" id="2.40.50.140">
    <property type="entry name" value="Nucleic acid-binding proteins"/>
    <property type="match status" value="1"/>
</dbReference>
<evidence type="ECO:0000256" key="2">
    <source>
        <dbReference type="ARBA" id="ARBA00022475"/>
    </source>
</evidence>
<dbReference type="Gene3D" id="2.40.50.100">
    <property type="match status" value="1"/>
</dbReference>
<feature type="domain" description="ABC transporter" evidence="9">
    <location>
        <begin position="6"/>
        <end position="236"/>
    </location>
</feature>
<keyword evidence="5 8" id="KW-1278">Translocase</keyword>
<comment type="catalytic activity">
    <reaction evidence="8">
        <text>ATP + H2O + polyamine-[polyamine-binding protein]Side 1 = ADP + phosphate + polyamineSide 2 + [polyamine-binding protein]Side 1.</text>
        <dbReference type="EC" id="7.6.2.11"/>
    </reaction>
</comment>
<evidence type="ECO:0000256" key="4">
    <source>
        <dbReference type="ARBA" id="ARBA00022840"/>
    </source>
</evidence>
<dbReference type="EC" id="7.6.2.11" evidence="8"/>
<organism evidence="10 11">
    <name type="scientific">Bradyrhizobium iriomotense</name>
    <dbReference type="NCBI Taxonomy" id="441950"/>
    <lineage>
        <taxon>Bacteria</taxon>
        <taxon>Pseudomonadati</taxon>
        <taxon>Pseudomonadota</taxon>
        <taxon>Alphaproteobacteria</taxon>
        <taxon>Hyphomicrobiales</taxon>
        <taxon>Nitrobacteraceae</taxon>
        <taxon>Bradyrhizobium</taxon>
    </lineage>
</organism>
<dbReference type="SUPFAM" id="SSF50331">
    <property type="entry name" value="MOP-like"/>
    <property type="match status" value="1"/>
</dbReference>
<evidence type="ECO:0000256" key="8">
    <source>
        <dbReference type="RuleBase" id="RU364083"/>
    </source>
</evidence>
<proteinExistence type="inferred from homology"/>
<evidence type="ECO:0000256" key="3">
    <source>
        <dbReference type="ARBA" id="ARBA00022741"/>
    </source>
</evidence>
<evidence type="ECO:0000313" key="10">
    <source>
        <dbReference type="EMBL" id="GLR88790.1"/>
    </source>
</evidence>
<keyword evidence="2 8" id="KW-1003">Cell membrane</keyword>
<evidence type="ECO:0000256" key="6">
    <source>
        <dbReference type="ARBA" id="ARBA00023136"/>
    </source>
</evidence>
<dbReference type="InterPro" id="IPR003593">
    <property type="entry name" value="AAA+_ATPase"/>
</dbReference>
<dbReference type="Pfam" id="PF08402">
    <property type="entry name" value="TOBE_2"/>
    <property type="match status" value="1"/>
</dbReference>
<reference evidence="11" key="1">
    <citation type="journal article" date="2019" name="Int. J. Syst. Evol. Microbiol.">
        <title>The Global Catalogue of Microorganisms (GCM) 10K type strain sequencing project: providing services to taxonomists for standard genome sequencing and annotation.</title>
        <authorList>
            <consortium name="The Broad Institute Genomics Platform"/>
            <consortium name="The Broad Institute Genome Sequencing Center for Infectious Disease"/>
            <person name="Wu L."/>
            <person name="Ma J."/>
        </authorList>
    </citation>
    <scope>NUCLEOTIDE SEQUENCE [LARGE SCALE GENOMIC DNA]</scope>
    <source>
        <strain evidence="11">NBRC 102520</strain>
    </source>
</reference>
<dbReference type="Proteomes" id="UP001156905">
    <property type="component" value="Unassembled WGS sequence"/>
</dbReference>
<dbReference type="PROSITE" id="PS50893">
    <property type="entry name" value="ABC_TRANSPORTER_2"/>
    <property type="match status" value="1"/>
</dbReference>
<dbReference type="Gene3D" id="3.40.50.300">
    <property type="entry name" value="P-loop containing nucleotide triphosphate hydrolases"/>
    <property type="match status" value="1"/>
</dbReference>
<dbReference type="InterPro" id="IPR013611">
    <property type="entry name" value="Transp-assoc_OB_typ2"/>
</dbReference>
<comment type="similarity">
    <text evidence="8">Belongs to the ABC transporter superfamily. Spermidine/putrescine importer (TC 3.A.1.11.1) family.</text>
</comment>
<evidence type="ECO:0000256" key="1">
    <source>
        <dbReference type="ARBA" id="ARBA00022448"/>
    </source>
</evidence>
<gene>
    <name evidence="8" type="primary">potA</name>
    <name evidence="10" type="ORF">GCM10007857_55030</name>
</gene>
<dbReference type="PANTHER" id="PTHR42781">
    <property type="entry name" value="SPERMIDINE/PUTRESCINE IMPORT ATP-BINDING PROTEIN POTA"/>
    <property type="match status" value="1"/>
</dbReference>
<dbReference type="SMART" id="SM00382">
    <property type="entry name" value="AAA"/>
    <property type="match status" value="1"/>
</dbReference>
<dbReference type="EMBL" id="BSOW01000021">
    <property type="protein sequence ID" value="GLR88790.1"/>
    <property type="molecule type" value="Genomic_DNA"/>
</dbReference>
<evidence type="ECO:0000256" key="5">
    <source>
        <dbReference type="ARBA" id="ARBA00022967"/>
    </source>
</evidence>
<comment type="function">
    <text evidence="8">Part of the ABC transporter complex PotABCD involved in spermidine/putrescine import. Responsible for energy coupling to the transport system.</text>
</comment>
<evidence type="ECO:0000259" key="9">
    <source>
        <dbReference type="PROSITE" id="PS50893"/>
    </source>
</evidence>
<dbReference type="PANTHER" id="PTHR42781:SF4">
    <property type="entry name" value="SPERMIDINE_PUTRESCINE IMPORT ATP-BINDING PROTEIN POTA"/>
    <property type="match status" value="1"/>
</dbReference>
<keyword evidence="3 8" id="KW-0547">Nucleotide-binding</keyword>
<dbReference type="Pfam" id="PF00005">
    <property type="entry name" value="ABC_tran"/>
    <property type="match status" value="1"/>
</dbReference>
<dbReference type="InterPro" id="IPR012340">
    <property type="entry name" value="NA-bd_OB-fold"/>
</dbReference>
<keyword evidence="1 8" id="KW-0813">Transport</keyword>
<dbReference type="InterPro" id="IPR003439">
    <property type="entry name" value="ABC_transporter-like_ATP-bd"/>
</dbReference>
<dbReference type="InterPro" id="IPR008995">
    <property type="entry name" value="Mo/tungstate-bd_C_term_dom"/>
</dbReference>
<dbReference type="SUPFAM" id="SSF52540">
    <property type="entry name" value="P-loop containing nucleoside triphosphate hydrolases"/>
    <property type="match status" value="1"/>
</dbReference>
<keyword evidence="4 8" id="KW-0067">ATP-binding</keyword>
<evidence type="ECO:0000256" key="7">
    <source>
        <dbReference type="ARBA" id="ARBA00024722"/>
    </source>
</evidence>
<dbReference type="InterPro" id="IPR050093">
    <property type="entry name" value="ABC_SmlMolc_Importer"/>
</dbReference>
<protein>
    <recommendedName>
        <fullName evidence="8">Spermidine/putrescine import ATP-binding protein PotA</fullName>
        <ecNumber evidence="8">7.6.2.11</ecNumber>
    </recommendedName>
</protein>
<keyword evidence="6 8" id="KW-0472">Membrane</keyword>
<keyword evidence="11" id="KW-1185">Reference proteome</keyword>
<comment type="subunit">
    <text evidence="8">The complex is composed of two ATP-binding proteins (PotA), two transmembrane proteins (PotB and PotC) and a solute-binding protein (PotD).</text>
</comment>
<dbReference type="PROSITE" id="PS00211">
    <property type="entry name" value="ABC_TRANSPORTER_1"/>
    <property type="match status" value="1"/>
</dbReference>